<comment type="similarity">
    <text evidence="1 5">Belongs to the flavin oxidoreductase frp family.</text>
</comment>
<dbReference type="PANTHER" id="PTHR43425:SF3">
    <property type="entry name" value="NADPH-DEPENDENT OXIDOREDUCTASE"/>
    <property type="match status" value="1"/>
</dbReference>
<reference evidence="7" key="1">
    <citation type="submission" date="2024-06" db="EMBL/GenBank/DDBJ databases">
        <authorList>
            <person name="Fan A."/>
            <person name="Zhang F.Y."/>
            <person name="Zhang L."/>
        </authorList>
    </citation>
    <scope>NUCLEOTIDE SEQUENCE</scope>
    <source>
        <strain evidence="7">Y61</strain>
    </source>
</reference>
<dbReference type="EMBL" id="CP159510">
    <property type="protein sequence ID" value="XCJ17299.1"/>
    <property type="molecule type" value="Genomic_DNA"/>
</dbReference>
<protein>
    <submittedName>
        <fullName evidence="7">Oxygen-insensitive NADPH nitroreductase</fullName>
    </submittedName>
</protein>
<sequence length="249" mass="28201">MQANPVIETLLNHRSIRKFKNKPLTEDQINLLVRSAQAASTSSFTQSYSIIGVDDPEIKKQLRIIADNNQMYVEENGCFFVFVADQYRNKQIGEKQGADTSILDTTQRLIVALGDASFAAQNMAVAAESMGLGICFIGSIQNDIDKTAALLGLPEGTFPFFGLAVGYPDQRPEQKPRLPLEVIFHKNTYKKDIPEKMMDTYDQKVRTYYKTRTDNRRDDTWTAEIARGLSAPARMRLKPFLEKQQLGRR</sequence>
<dbReference type="InterPro" id="IPR016446">
    <property type="entry name" value="Flavin_OxRdtase_Frp"/>
</dbReference>
<dbReference type="InterPro" id="IPR029479">
    <property type="entry name" value="Nitroreductase"/>
</dbReference>
<dbReference type="PANTHER" id="PTHR43425">
    <property type="entry name" value="OXYGEN-INSENSITIVE NADPH NITROREDUCTASE"/>
    <property type="match status" value="1"/>
</dbReference>
<dbReference type="SUPFAM" id="SSF55469">
    <property type="entry name" value="FMN-dependent nitroreductase-like"/>
    <property type="match status" value="1"/>
</dbReference>
<gene>
    <name evidence="7" type="primary">nfsA</name>
    <name evidence="7" type="ORF">ABNN70_01835</name>
</gene>
<dbReference type="CDD" id="cd02146">
    <property type="entry name" value="NfsA-like"/>
    <property type="match status" value="1"/>
</dbReference>
<evidence type="ECO:0000256" key="4">
    <source>
        <dbReference type="ARBA" id="ARBA00023002"/>
    </source>
</evidence>
<evidence type="ECO:0000259" key="6">
    <source>
        <dbReference type="Pfam" id="PF00881"/>
    </source>
</evidence>
<dbReference type="GO" id="GO:0016491">
    <property type="term" value="F:oxidoreductase activity"/>
    <property type="evidence" value="ECO:0007669"/>
    <property type="project" value="UniProtKB-UniRule"/>
</dbReference>
<proteinExistence type="inferred from homology"/>
<keyword evidence="2 5" id="KW-0285">Flavoprotein</keyword>
<name>A0AAU8IGD3_9BACL</name>
<evidence type="ECO:0000256" key="1">
    <source>
        <dbReference type="ARBA" id="ARBA00008366"/>
    </source>
</evidence>
<dbReference type="PIRSF" id="PIRSF005426">
    <property type="entry name" value="Frp"/>
    <property type="match status" value="1"/>
</dbReference>
<evidence type="ECO:0000256" key="5">
    <source>
        <dbReference type="PIRNR" id="PIRNR005426"/>
    </source>
</evidence>
<keyword evidence="3 5" id="KW-0288">FMN</keyword>
<evidence type="ECO:0000256" key="2">
    <source>
        <dbReference type="ARBA" id="ARBA00022630"/>
    </source>
</evidence>
<organism evidence="7">
    <name type="scientific">Sporolactobacillus sp. Y61</name>
    <dbReference type="NCBI Taxonomy" id="3160863"/>
    <lineage>
        <taxon>Bacteria</taxon>
        <taxon>Bacillati</taxon>
        <taxon>Bacillota</taxon>
        <taxon>Bacilli</taxon>
        <taxon>Bacillales</taxon>
        <taxon>Sporolactobacillaceae</taxon>
        <taxon>Sporolactobacillus</taxon>
    </lineage>
</organism>
<dbReference type="Gene3D" id="3.40.109.10">
    <property type="entry name" value="NADH Oxidase"/>
    <property type="match status" value="1"/>
</dbReference>
<keyword evidence="4 5" id="KW-0560">Oxidoreductase</keyword>
<feature type="domain" description="Nitroreductase" evidence="6">
    <location>
        <begin position="12"/>
        <end position="167"/>
    </location>
</feature>
<evidence type="ECO:0000313" key="7">
    <source>
        <dbReference type="EMBL" id="XCJ17299.1"/>
    </source>
</evidence>
<dbReference type="NCBIfam" id="NF008033">
    <property type="entry name" value="PRK10765.1"/>
    <property type="match status" value="1"/>
</dbReference>
<dbReference type="RefSeq" id="WP_353948572.1">
    <property type="nucleotide sequence ID" value="NZ_CP159510.1"/>
</dbReference>
<dbReference type="AlphaFoldDB" id="A0AAU8IGD3"/>
<dbReference type="InterPro" id="IPR000415">
    <property type="entry name" value="Nitroreductase-like"/>
</dbReference>
<accession>A0AAU8IGD3</accession>
<keyword evidence="5" id="KW-0521">NADP</keyword>
<dbReference type="Pfam" id="PF00881">
    <property type="entry name" value="Nitroreductase"/>
    <property type="match status" value="1"/>
</dbReference>
<evidence type="ECO:0000256" key="3">
    <source>
        <dbReference type="ARBA" id="ARBA00022643"/>
    </source>
</evidence>